<dbReference type="AlphaFoldDB" id="A0A8S1J7R0"/>
<feature type="chain" id="PRO_5035941766" evidence="2">
    <location>
        <begin position="22"/>
        <end position="87"/>
    </location>
</feature>
<evidence type="ECO:0000313" key="3">
    <source>
        <dbReference type="EMBL" id="CAD7699529.1"/>
    </source>
</evidence>
<keyword evidence="2" id="KW-0732">Signal</keyword>
<gene>
    <name evidence="3" type="ORF">OSTQU699_LOCUS4885</name>
</gene>
<evidence type="ECO:0000256" key="2">
    <source>
        <dbReference type="SAM" id="SignalP"/>
    </source>
</evidence>
<protein>
    <submittedName>
        <fullName evidence="3">Uncharacterized protein</fullName>
    </submittedName>
</protein>
<dbReference type="EMBL" id="CAJHUC010001042">
    <property type="protein sequence ID" value="CAD7699529.1"/>
    <property type="molecule type" value="Genomic_DNA"/>
</dbReference>
<dbReference type="Proteomes" id="UP000708148">
    <property type="component" value="Unassembled WGS sequence"/>
</dbReference>
<keyword evidence="4" id="KW-1185">Reference proteome</keyword>
<feature type="signal peptide" evidence="2">
    <location>
        <begin position="1"/>
        <end position="21"/>
    </location>
</feature>
<feature type="region of interest" description="Disordered" evidence="1">
    <location>
        <begin position="27"/>
        <end position="87"/>
    </location>
</feature>
<feature type="non-terminal residue" evidence="3">
    <location>
        <position position="87"/>
    </location>
</feature>
<accession>A0A8S1J7R0</accession>
<reference evidence="3" key="1">
    <citation type="submission" date="2020-12" db="EMBL/GenBank/DDBJ databases">
        <authorList>
            <person name="Iha C."/>
        </authorList>
    </citation>
    <scope>NUCLEOTIDE SEQUENCE</scope>
</reference>
<sequence length="87" mass="9454">MLRRHYIPILALLLALQPAAPLQAPDLDRVASPGWRHPHGRNPRARAPPGRAPRGFEGSRSGDGPGRHLLVESDCPGGPKTFQEIKP</sequence>
<comment type="caution">
    <text evidence="3">The sequence shown here is derived from an EMBL/GenBank/DDBJ whole genome shotgun (WGS) entry which is preliminary data.</text>
</comment>
<evidence type="ECO:0000256" key="1">
    <source>
        <dbReference type="SAM" id="MobiDB-lite"/>
    </source>
</evidence>
<name>A0A8S1J7R0_9CHLO</name>
<evidence type="ECO:0000313" key="4">
    <source>
        <dbReference type="Proteomes" id="UP000708148"/>
    </source>
</evidence>
<organism evidence="3 4">
    <name type="scientific">Ostreobium quekettii</name>
    <dbReference type="NCBI Taxonomy" id="121088"/>
    <lineage>
        <taxon>Eukaryota</taxon>
        <taxon>Viridiplantae</taxon>
        <taxon>Chlorophyta</taxon>
        <taxon>core chlorophytes</taxon>
        <taxon>Ulvophyceae</taxon>
        <taxon>TCBD clade</taxon>
        <taxon>Bryopsidales</taxon>
        <taxon>Ostreobineae</taxon>
        <taxon>Ostreobiaceae</taxon>
        <taxon>Ostreobium</taxon>
    </lineage>
</organism>
<proteinExistence type="predicted"/>
<feature type="compositionally biased region" description="Low complexity" evidence="1">
    <location>
        <begin position="45"/>
        <end position="55"/>
    </location>
</feature>